<dbReference type="SMART" id="SM00418">
    <property type="entry name" value="HTH_ARSR"/>
    <property type="match status" value="1"/>
</dbReference>
<keyword evidence="6" id="KW-1185">Reference proteome</keyword>
<dbReference type="PRINTS" id="PR00778">
    <property type="entry name" value="HTHARSR"/>
</dbReference>
<comment type="caution">
    <text evidence="5">The sequence shown here is derived from an EMBL/GenBank/DDBJ whole genome shotgun (WGS) entry which is preliminary data.</text>
</comment>
<feature type="domain" description="HTH arsR-type" evidence="4">
    <location>
        <begin position="26"/>
        <end position="119"/>
    </location>
</feature>
<dbReference type="RefSeq" id="WP_230742089.1">
    <property type="nucleotide sequence ID" value="NZ_PGCK01000007.1"/>
</dbReference>
<keyword evidence="1" id="KW-0805">Transcription regulation</keyword>
<dbReference type="NCBIfam" id="NF033788">
    <property type="entry name" value="HTH_metalloreg"/>
    <property type="match status" value="1"/>
</dbReference>
<evidence type="ECO:0000313" key="5">
    <source>
        <dbReference type="EMBL" id="MCD1295238.1"/>
    </source>
</evidence>
<dbReference type="CDD" id="cd00090">
    <property type="entry name" value="HTH_ARSR"/>
    <property type="match status" value="1"/>
</dbReference>
<dbReference type="PROSITE" id="PS50987">
    <property type="entry name" value="HTH_ARSR_2"/>
    <property type="match status" value="1"/>
</dbReference>
<dbReference type="Gene3D" id="1.10.10.10">
    <property type="entry name" value="Winged helix-like DNA-binding domain superfamily/Winged helix DNA-binding domain"/>
    <property type="match status" value="1"/>
</dbReference>
<evidence type="ECO:0000259" key="4">
    <source>
        <dbReference type="PROSITE" id="PS50987"/>
    </source>
</evidence>
<dbReference type="Proteomes" id="UP001320159">
    <property type="component" value="Unassembled WGS sequence"/>
</dbReference>
<dbReference type="SUPFAM" id="SSF46785">
    <property type="entry name" value="Winged helix' DNA-binding domain"/>
    <property type="match status" value="1"/>
</dbReference>
<dbReference type="PANTHER" id="PTHR43132">
    <property type="entry name" value="ARSENICAL RESISTANCE OPERON REPRESSOR ARSR-RELATED"/>
    <property type="match status" value="1"/>
</dbReference>
<dbReference type="InterPro" id="IPR036388">
    <property type="entry name" value="WH-like_DNA-bd_sf"/>
</dbReference>
<dbReference type="PANTHER" id="PTHR43132:SF6">
    <property type="entry name" value="HTH-TYPE TRANSCRIPTIONAL REPRESSOR CZRA"/>
    <property type="match status" value="1"/>
</dbReference>
<dbReference type="InterPro" id="IPR011991">
    <property type="entry name" value="ArsR-like_HTH"/>
</dbReference>
<sequence>MEKPDDDCEVRCVHPETVRKARSKQMSEETVERLSEIFKVMGDPTRLKIINALSAGEMCVCDLANVIGMEHSATSHQLRILKALRLVKYRKQGKSAYYSLDDEHVLTLFKEGWKHVHHE</sequence>
<proteinExistence type="predicted"/>
<reference evidence="5 6" key="1">
    <citation type="submission" date="2017-11" db="EMBL/GenBank/DDBJ databases">
        <title>Isolation and Characterization of Family Methanocellaceae Species from Potential Methane Hydrate Area Offshore Southwestern Taiwan.</title>
        <authorList>
            <person name="Zhang W.-L."/>
            <person name="Chen W.-C."/>
            <person name="Lai M.-C."/>
            <person name="Chen S.-C."/>
        </authorList>
    </citation>
    <scope>NUCLEOTIDE SEQUENCE [LARGE SCALE GENOMIC DNA]</scope>
    <source>
        <strain evidence="5 6">CWC-04</strain>
    </source>
</reference>
<dbReference type="GO" id="GO:0003677">
    <property type="term" value="F:DNA binding"/>
    <property type="evidence" value="ECO:0007669"/>
    <property type="project" value="UniProtKB-KW"/>
</dbReference>
<evidence type="ECO:0000313" key="6">
    <source>
        <dbReference type="Proteomes" id="UP001320159"/>
    </source>
</evidence>
<organism evidence="5 6">
    <name type="scientific">Methanooceanicella nereidis</name>
    <dbReference type="NCBI Taxonomy" id="2052831"/>
    <lineage>
        <taxon>Archaea</taxon>
        <taxon>Methanobacteriati</taxon>
        <taxon>Methanobacteriota</taxon>
        <taxon>Stenosarchaea group</taxon>
        <taxon>Methanomicrobia</taxon>
        <taxon>Methanocellales</taxon>
        <taxon>Methanocellaceae</taxon>
        <taxon>Methanooceanicella</taxon>
    </lineage>
</organism>
<dbReference type="EMBL" id="PGCK01000007">
    <property type="protein sequence ID" value="MCD1295238.1"/>
    <property type="molecule type" value="Genomic_DNA"/>
</dbReference>
<keyword evidence="3" id="KW-0804">Transcription</keyword>
<name>A0AAP2RDD1_9EURY</name>
<dbReference type="InterPro" id="IPR001845">
    <property type="entry name" value="HTH_ArsR_DNA-bd_dom"/>
</dbReference>
<evidence type="ECO:0000256" key="3">
    <source>
        <dbReference type="ARBA" id="ARBA00023163"/>
    </source>
</evidence>
<dbReference type="GO" id="GO:0003700">
    <property type="term" value="F:DNA-binding transcription factor activity"/>
    <property type="evidence" value="ECO:0007669"/>
    <property type="project" value="InterPro"/>
</dbReference>
<dbReference type="InterPro" id="IPR036390">
    <property type="entry name" value="WH_DNA-bd_sf"/>
</dbReference>
<dbReference type="AlphaFoldDB" id="A0AAP2RDD1"/>
<dbReference type="Pfam" id="PF01022">
    <property type="entry name" value="HTH_5"/>
    <property type="match status" value="1"/>
</dbReference>
<evidence type="ECO:0000256" key="1">
    <source>
        <dbReference type="ARBA" id="ARBA00023015"/>
    </source>
</evidence>
<evidence type="ECO:0000256" key="2">
    <source>
        <dbReference type="ARBA" id="ARBA00023125"/>
    </source>
</evidence>
<accession>A0AAP2RDD1</accession>
<keyword evidence="2" id="KW-0238">DNA-binding</keyword>
<dbReference type="InterPro" id="IPR051011">
    <property type="entry name" value="Metal_resp_trans_reg"/>
</dbReference>
<gene>
    <name evidence="5" type="ORF">CUJ83_09530</name>
</gene>
<protein>
    <submittedName>
        <fullName evidence="5">Transcriptional regulator</fullName>
    </submittedName>
</protein>